<dbReference type="EnsemblMetazoa" id="XM_019916956.1">
    <property type="protein sequence ID" value="XP_019772515.1"/>
    <property type="gene ID" value="LOC109546128"/>
</dbReference>
<dbReference type="EnsemblMetazoa" id="XM_019903729.1">
    <property type="protein sequence ID" value="XP_019759288.1"/>
    <property type="gene ID" value="LOC109537131"/>
</dbReference>
<feature type="domain" description="Integrator complex subunit 4/Protein SIEL C-terminal Ig-like" evidence="3">
    <location>
        <begin position="5"/>
        <end position="141"/>
    </location>
</feature>
<dbReference type="Pfam" id="PF25458">
    <property type="entry name" value="INTS4_C"/>
    <property type="match status" value="1"/>
</dbReference>
<dbReference type="GO" id="GO:0032039">
    <property type="term" value="C:integrator complex"/>
    <property type="evidence" value="ECO:0007669"/>
    <property type="project" value="TreeGrafter"/>
</dbReference>
<evidence type="ECO:0000259" key="3">
    <source>
        <dbReference type="Pfam" id="PF25458"/>
    </source>
</evidence>
<keyword evidence="5" id="KW-1185">Reference proteome</keyword>
<evidence type="ECO:0000256" key="1">
    <source>
        <dbReference type="ARBA" id="ARBA00004123"/>
    </source>
</evidence>
<evidence type="ECO:0000313" key="5">
    <source>
        <dbReference type="Proteomes" id="UP000019118"/>
    </source>
</evidence>
<name>A0AAR5QH22_DENPD</name>
<reference evidence="5" key="1">
    <citation type="journal article" date="2013" name="Genome Biol.">
        <title>Draft genome of the mountain pine beetle, Dendroctonus ponderosae Hopkins, a major forest pest.</title>
        <authorList>
            <person name="Keeling C.I."/>
            <person name="Yuen M.M."/>
            <person name="Liao N.Y."/>
            <person name="Docking T.R."/>
            <person name="Chan S.K."/>
            <person name="Taylor G.A."/>
            <person name="Palmquist D.L."/>
            <person name="Jackman S.D."/>
            <person name="Nguyen A."/>
            <person name="Li M."/>
            <person name="Henderson H."/>
            <person name="Janes J.K."/>
            <person name="Zhao Y."/>
            <person name="Pandoh P."/>
            <person name="Moore R."/>
            <person name="Sperling F.A."/>
            <person name="Huber D.P."/>
            <person name="Birol I."/>
            <person name="Jones S.J."/>
            <person name="Bohlmann J."/>
        </authorList>
    </citation>
    <scope>NUCLEOTIDE SEQUENCE</scope>
</reference>
<dbReference type="PANTHER" id="PTHR20938">
    <property type="entry name" value="INTEGRATOR COMPLEX SUBUNIT 4"/>
    <property type="match status" value="1"/>
</dbReference>
<sequence length="146" mass="16143">MSSANIIEPSGQGDTSLKFTAGLIMSVPFEAELTHLLDPSRIRLKIKYPDQRTQVVVPKPTHLKPLHYDTLNKEPPIGYNIRLLSSVLVSHQVWSEACNVEMNIALCVPEADIGKRKSSMDSNPTMLDLCAPVRVSIAPKPIKKTL</sequence>
<accession>A0AAR5QH22</accession>
<dbReference type="PANTHER" id="PTHR20938:SF0">
    <property type="entry name" value="INTEGRATOR COMPLEX SUBUNIT 4"/>
    <property type="match status" value="1"/>
</dbReference>
<evidence type="ECO:0000256" key="2">
    <source>
        <dbReference type="ARBA" id="ARBA00023242"/>
    </source>
</evidence>
<dbReference type="Proteomes" id="UP000019118">
    <property type="component" value="Unassembled WGS sequence"/>
</dbReference>
<dbReference type="GO" id="GO:0016180">
    <property type="term" value="P:snRNA processing"/>
    <property type="evidence" value="ECO:0007669"/>
    <property type="project" value="TreeGrafter"/>
</dbReference>
<keyword evidence="2" id="KW-0539">Nucleus</keyword>
<evidence type="ECO:0000313" key="4">
    <source>
        <dbReference type="EnsemblMetazoa" id="XP_019772515.1"/>
    </source>
</evidence>
<comment type="subcellular location">
    <subcellularLocation>
        <location evidence="1">Nucleus</location>
    </subcellularLocation>
</comment>
<organism evidence="4 5">
    <name type="scientific">Dendroctonus ponderosae</name>
    <name type="common">Mountain pine beetle</name>
    <dbReference type="NCBI Taxonomy" id="77166"/>
    <lineage>
        <taxon>Eukaryota</taxon>
        <taxon>Metazoa</taxon>
        <taxon>Ecdysozoa</taxon>
        <taxon>Arthropoda</taxon>
        <taxon>Hexapoda</taxon>
        <taxon>Insecta</taxon>
        <taxon>Pterygota</taxon>
        <taxon>Neoptera</taxon>
        <taxon>Endopterygota</taxon>
        <taxon>Coleoptera</taxon>
        <taxon>Polyphaga</taxon>
        <taxon>Cucujiformia</taxon>
        <taxon>Curculionidae</taxon>
        <taxon>Scolytinae</taxon>
        <taxon>Dendroctonus</taxon>
    </lineage>
</organism>
<protein>
    <recommendedName>
        <fullName evidence="3">Integrator complex subunit 4/Protein SIEL C-terminal Ig-like domain-containing protein</fullName>
    </recommendedName>
</protein>
<dbReference type="InterPro" id="IPR057412">
    <property type="entry name" value="INTS4_C"/>
</dbReference>
<proteinExistence type="predicted"/>
<dbReference type="AlphaFoldDB" id="A0AAR5QH22"/>
<reference evidence="4" key="2">
    <citation type="submission" date="2024-08" db="UniProtKB">
        <authorList>
            <consortium name="EnsemblMetazoa"/>
        </authorList>
    </citation>
    <scope>IDENTIFICATION</scope>
</reference>